<feature type="signal peptide" evidence="1">
    <location>
        <begin position="1"/>
        <end position="27"/>
    </location>
</feature>
<dbReference type="EMBL" id="LQOT01000031">
    <property type="protein sequence ID" value="ORV47234.1"/>
    <property type="molecule type" value="Genomic_DNA"/>
</dbReference>
<evidence type="ECO:0000256" key="1">
    <source>
        <dbReference type="SAM" id="SignalP"/>
    </source>
</evidence>
<dbReference type="AlphaFoldDB" id="A0A1X1TRP3"/>
<comment type="caution">
    <text evidence="2">The sequence shown here is derived from an EMBL/GenBank/DDBJ whole genome shotgun (WGS) entry which is preliminary data.</text>
</comment>
<keyword evidence="1" id="KW-0732">Signal</keyword>
<accession>A0A1X1TRP3</accession>
<organism evidence="2 3">
    <name type="scientific">Mycolicibacter engbaekii</name>
    <dbReference type="NCBI Taxonomy" id="188915"/>
    <lineage>
        <taxon>Bacteria</taxon>
        <taxon>Bacillati</taxon>
        <taxon>Actinomycetota</taxon>
        <taxon>Actinomycetes</taxon>
        <taxon>Mycobacteriales</taxon>
        <taxon>Mycobacteriaceae</taxon>
        <taxon>Mycolicibacter</taxon>
    </lineage>
</organism>
<evidence type="ECO:0000313" key="2">
    <source>
        <dbReference type="EMBL" id="ORV47234.1"/>
    </source>
</evidence>
<dbReference type="RefSeq" id="WP_237160392.1">
    <property type="nucleotide sequence ID" value="NZ_LQOT01000031.1"/>
</dbReference>
<name>A0A1X1TRP3_9MYCO</name>
<dbReference type="STRING" id="188915.AWC02_08860"/>
<evidence type="ECO:0000313" key="3">
    <source>
        <dbReference type="Proteomes" id="UP000193465"/>
    </source>
</evidence>
<feature type="chain" id="PRO_5013389801" description="DUF3298 domain-containing protein" evidence="1">
    <location>
        <begin position="28"/>
        <end position="235"/>
    </location>
</feature>
<gene>
    <name evidence="2" type="ORF">AWC02_08860</name>
</gene>
<dbReference type="Proteomes" id="UP000193465">
    <property type="component" value="Unassembled WGS sequence"/>
</dbReference>
<sequence length="235" mass="25613">MSAARRMRGLLMLLALHAAVVAGVARAVPAETTISGSSPDGLGTWTVHYQRLDDGDSPLAQVINDHIDAEAHREVTQATWDGSTRRPWTFDATGTIDVRATTVSEVFVGSYNTAEPHMPMQTVGTVVCDARDGSVITWDRLFADKTAGLSRLGERTEAQLAAVASPTQLRDWRRSGQFAPVDVNFKYWVPTPEGLALQIPEVQFGRGLMVITVPWAEVQDLIAPEFAAIADDRTR</sequence>
<protein>
    <recommendedName>
        <fullName evidence="4">DUF3298 domain-containing protein</fullName>
    </recommendedName>
</protein>
<keyword evidence="3" id="KW-1185">Reference proteome</keyword>
<proteinExistence type="predicted"/>
<reference evidence="2 3" key="1">
    <citation type="submission" date="2016-01" db="EMBL/GenBank/DDBJ databases">
        <title>The new phylogeny of the genus Mycobacterium.</title>
        <authorList>
            <person name="Tarcisio F."/>
            <person name="Conor M."/>
            <person name="Antonella G."/>
            <person name="Elisabetta G."/>
            <person name="Giulia F.S."/>
            <person name="Sara T."/>
            <person name="Anna F."/>
            <person name="Clotilde B."/>
            <person name="Roberto B."/>
            <person name="Veronica D.S."/>
            <person name="Fabio R."/>
            <person name="Monica P."/>
            <person name="Olivier J."/>
            <person name="Enrico T."/>
            <person name="Nicola S."/>
        </authorList>
    </citation>
    <scope>NUCLEOTIDE SEQUENCE [LARGE SCALE GENOMIC DNA]</scope>
    <source>
        <strain evidence="2 3">ATCC 27353</strain>
    </source>
</reference>
<evidence type="ECO:0008006" key="4">
    <source>
        <dbReference type="Google" id="ProtNLM"/>
    </source>
</evidence>